<protein>
    <recommendedName>
        <fullName evidence="9">SOSEKI DIX-like domain-containing protein</fullName>
    </recommendedName>
</protein>
<keyword evidence="2" id="KW-0217">Developmental protein</keyword>
<feature type="region of interest" description="Disordered" evidence="8">
    <location>
        <begin position="199"/>
        <end position="252"/>
    </location>
</feature>
<reference evidence="11" key="1">
    <citation type="journal article" date="2019" name="Gigascience">
        <title>De novo genome assembly of the endangered Acer yangbiense, a plant species with extremely small populations endemic to Yunnan Province, China.</title>
        <authorList>
            <person name="Yang J."/>
            <person name="Wariss H.M."/>
            <person name="Tao L."/>
            <person name="Zhang R."/>
            <person name="Yun Q."/>
            <person name="Hollingsworth P."/>
            <person name="Dao Z."/>
            <person name="Luo G."/>
            <person name="Guo H."/>
            <person name="Ma Y."/>
            <person name="Sun W."/>
        </authorList>
    </citation>
    <scope>NUCLEOTIDE SEQUENCE [LARGE SCALE GENOMIC DNA]</scope>
    <source>
        <strain evidence="11">cv. br00</strain>
    </source>
</reference>
<evidence type="ECO:0000313" key="10">
    <source>
        <dbReference type="EMBL" id="KAB5540631.1"/>
    </source>
</evidence>
<keyword evidence="6" id="KW-0131">Cell cycle</keyword>
<dbReference type="Proteomes" id="UP000326939">
    <property type="component" value="Chromosome 9"/>
</dbReference>
<gene>
    <name evidence="10" type="ORF">DKX38_013605</name>
</gene>
<keyword evidence="3" id="KW-1003">Cell membrane</keyword>
<organism evidence="10 11">
    <name type="scientific">Salix brachista</name>
    <dbReference type="NCBI Taxonomy" id="2182728"/>
    <lineage>
        <taxon>Eukaryota</taxon>
        <taxon>Viridiplantae</taxon>
        <taxon>Streptophyta</taxon>
        <taxon>Embryophyta</taxon>
        <taxon>Tracheophyta</taxon>
        <taxon>Spermatophyta</taxon>
        <taxon>Magnoliopsida</taxon>
        <taxon>eudicotyledons</taxon>
        <taxon>Gunneridae</taxon>
        <taxon>Pentapetalae</taxon>
        <taxon>rosids</taxon>
        <taxon>fabids</taxon>
        <taxon>Malpighiales</taxon>
        <taxon>Salicaceae</taxon>
        <taxon>Saliceae</taxon>
        <taxon>Salix</taxon>
    </lineage>
</organism>
<proteinExistence type="inferred from homology"/>
<dbReference type="GO" id="GO:0051301">
    <property type="term" value="P:cell division"/>
    <property type="evidence" value="ECO:0007669"/>
    <property type="project" value="UniProtKB-KW"/>
</dbReference>
<feature type="compositionally biased region" description="Basic and acidic residues" evidence="8">
    <location>
        <begin position="279"/>
        <end position="289"/>
    </location>
</feature>
<name>A0A5N5LEV3_9ROSI</name>
<feature type="region of interest" description="Disordered" evidence="8">
    <location>
        <begin position="1"/>
        <end position="24"/>
    </location>
</feature>
<keyword evidence="4" id="KW-0132">Cell division</keyword>
<feature type="compositionally biased region" description="Polar residues" evidence="8">
    <location>
        <begin position="268"/>
        <end position="278"/>
    </location>
</feature>
<sequence length="601" mass="66262">MIHVNQFTSALSPSNSPPPGISLSVVDDDHPRAIALPSHARAPDLPQGFDVIMETVTMKKYNRQVSPERAKVWTEKSPKYQQQNRKVPVVYYLCRNRQLEHPHFIEVPLASPDGLYLRDVIERLNVLRGRGMASLYSWSSKRSYKNGFVWHDLCEDDLILPAHGSEYVLKGSELFEESNSDRFAPVGTIKMQNLKLLPEPASSRSQDDSSSSASLNGKETKHSQEDEVSPPQQRPGSSGVSPESTVGKKSSWNGSLSLTEYKINKSDGFTNASTQTEENVIKPKSRETCSRGVSTDDGSLEQECNENDQNRFPEVKENSEICENPVSPHPSSSSASSSGGKTETLESLIRADVNKINSFRILEEEDIRMPNNARLKASSMLMQLISCGSISVKDNSFGLVPTYRPRFTHSKFPSPLFSTSMMLGELDCLSENPRMMGLRLEEKEYFSGSLIETKMLKEGDGHPSLKRSSSFNADRTFKQPDSVEDNDESTSGRSKCIPRSIKASLCKQPQSESLQSPVSDKPRNSSNGADGSQVMHDSSSNGGSKRVIEPGSGKIQSKKLNSFREEESILTVSSFPPSRLASGARVIIHSKAPCDPSVCSS</sequence>
<keyword evidence="11" id="KW-1185">Reference proteome</keyword>
<comment type="similarity">
    <text evidence="7">Belongs to the SOSEKI family.</text>
</comment>
<dbReference type="PANTHER" id="PTHR31083:SF6">
    <property type="entry name" value="PROTEIN SOSEKI 3"/>
    <property type="match status" value="1"/>
</dbReference>
<evidence type="ECO:0000256" key="8">
    <source>
        <dbReference type="SAM" id="MobiDB-lite"/>
    </source>
</evidence>
<evidence type="ECO:0000313" key="11">
    <source>
        <dbReference type="Proteomes" id="UP000326939"/>
    </source>
</evidence>
<feature type="region of interest" description="Disordered" evidence="8">
    <location>
        <begin position="268"/>
        <end position="343"/>
    </location>
</feature>
<dbReference type="PANTHER" id="PTHR31083">
    <property type="entry name" value="UPSTREAM OF FLC PROTEIN (DUF966)"/>
    <property type="match status" value="1"/>
</dbReference>
<dbReference type="GO" id="GO:0005886">
    <property type="term" value="C:plasma membrane"/>
    <property type="evidence" value="ECO:0007669"/>
    <property type="project" value="UniProtKB-SubCell"/>
</dbReference>
<feature type="compositionally biased region" description="Low complexity" evidence="8">
    <location>
        <begin position="201"/>
        <end position="214"/>
    </location>
</feature>
<dbReference type="EMBL" id="VDCV01000009">
    <property type="protein sequence ID" value="KAB5540631.1"/>
    <property type="molecule type" value="Genomic_DNA"/>
</dbReference>
<evidence type="ECO:0000256" key="6">
    <source>
        <dbReference type="ARBA" id="ARBA00023306"/>
    </source>
</evidence>
<feature type="compositionally biased region" description="Polar residues" evidence="8">
    <location>
        <begin position="230"/>
        <end position="252"/>
    </location>
</feature>
<evidence type="ECO:0000256" key="4">
    <source>
        <dbReference type="ARBA" id="ARBA00022618"/>
    </source>
</evidence>
<dbReference type="GO" id="GO:0051258">
    <property type="term" value="P:protein polymerization"/>
    <property type="evidence" value="ECO:0007669"/>
    <property type="project" value="UniProtKB-ARBA"/>
</dbReference>
<dbReference type="InterPro" id="IPR048351">
    <property type="entry name" value="SOK_DIX"/>
</dbReference>
<evidence type="ECO:0000259" key="9">
    <source>
        <dbReference type="Pfam" id="PF06136"/>
    </source>
</evidence>
<dbReference type="InterPro" id="IPR010369">
    <property type="entry name" value="SOK"/>
</dbReference>
<evidence type="ECO:0000256" key="7">
    <source>
        <dbReference type="ARBA" id="ARBA00024211"/>
    </source>
</evidence>
<feature type="compositionally biased region" description="Polar residues" evidence="8">
    <location>
        <begin position="507"/>
        <end position="543"/>
    </location>
</feature>
<feature type="domain" description="SOSEKI DIX-like" evidence="9">
    <location>
        <begin position="87"/>
        <end position="175"/>
    </location>
</feature>
<comment type="subcellular location">
    <subcellularLocation>
        <location evidence="1">Cell membrane</location>
        <topology evidence="1">Peripheral membrane protein</topology>
        <orientation evidence="1">Cytoplasmic side</orientation>
    </subcellularLocation>
</comment>
<dbReference type="Pfam" id="PF06136">
    <property type="entry name" value="SOK"/>
    <property type="match status" value="1"/>
</dbReference>
<keyword evidence="5" id="KW-0472">Membrane</keyword>
<accession>A0A5N5LEV3</accession>
<feature type="region of interest" description="Disordered" evidence="8">
    <location>
        <begin position="457"/>
        <end position="563"/>
    </location>
</feature>
<dbReference type="AlphaFoldDB" id="A0A5N5LEV3"/>
<evidence type="ECO:0000256" key="3">
    <source>
        <dbReference type="ARBA" id="ARBA00022475"/>
    </source>
</evidence>
<evidence type="ECO:0000256" key="2">
    <source>
        <dbReference type="ARBA" id="ARBA00022473"/>
    </source>
</evidence>
<comment type="caution">
    <text evidence="10">The sequence shown here is derived from an EMBL/GenBank/DDBJ whole genome shotgun (WGS) entry which is preliminary data.</text>
</comment>
<evidence type="ECO:0000256" key="5">
    <source>
        <dbReference type="ARBA" id="ARBA00023136"/>
    </source>
</evidence>
<feature type="compositionally biased region" description="Basic and acidic residues" evidence="8">
    <location>
        <begin position="308"/>
        <end position="319"/>
    </location>
</feature>
<feature type="compositionally biased region" description="Low complexity" evidence="8">
    <location>
        <begin position="325"/>
        <end position="338"/>
    </location>
</feature>
<evidence type="ECO:0000256" key="1">
    <source>
        <dbReference type="ARBA" id="ARBA00004413"/>
    </source>
</evidence>
<feature type="compositionally biased region" description="Polar residues" evidence="8">
    <location>
        <begin position="1"/>
        <end position="14"/>
    </location>
</feature>